<dbReference type="GO" id="GO:0015891">
    <property type="term" value="P:siderophore transport"/>
    <property type="evidence" value="ECO:0007669"/>
    <property type="project" value="InterPro"/>
</dbReference>
<dbReference type="Pfam" id="PF07660">
    <property type="entry name" value="STN"/>
    <property type="match status" value="1"/>
</dbReference>
<keyword evidence="19" id="KW-1185">Reference proteome</keyword>
<dbReference type="GO" id="GO:0038023">
    <property type="term" value="F:signaling receptor activity"/>
    <property type="evidence" value="ECO:0007669"/>
    <property type="project" value="InterPro"/>
</dbReference>
<organism evidence="18 19">
    <name type="scientific">Chelatococcus caeni</name>
    <dbReference type="NCBI Taxonomy" id="1348468"/>
    <lineage>
        <taxon>Bacteria</taxon>
        <taxon>Pseudomonadati</taxon>
        <taxon>Pseudomonadota</taxon>
        <taxon>Alphaproteobacteria</taxon>
        <taxon>Hyphomicrobiales</taxon>
        <taxon>Chelatococcaceae</taxon>
        <taxon>Chelatococcus</taxon>
    </lineage>
</organism>
<keyword evidence="12 18" id="KW-0675">Receptor</keyword>
<dbReference type="GO" id="GO:0009279">
    <property type="term" value="C:cell outer membrane"/>
    <property type="evidence" value="ECO:0007669"/>
    <property type="project" value="UniProtKB-SubCell"/>
</dbReference>
<evidence type="ECO:0000256" key="14">
    <source>
        <dbReference type="PROSITE-ProRule" id="PRU01360"/>
    </source>
</evidence>
<evidence type="ECO:0000256" key="8">
    <source>
        <dbReference type="ARBA" id="ARBA00023004"/>
    </source>
</evidence>
<dbReference type="AlphaFoldDB" id="A0A840C4J4"/>
<dbReference type="EMBL" id="JACIEN010000004">
    <property type="protein sequence ID" value="MBB4018379.1"/>
    <property type="molecule type" value="Genomic_DNA"/>
</dbReference>
<evidence type="ECO:0000256" key="3">
    <source>
        <dbReference type="ARBA" id="ARBA00022448"/>
    </source>
</evidence>
<dbReference type="Pfam" id="PF07715">
    <property type="entry name" value="Plug"/>
    <property type="match status" value="1"/>
</dbReference>
<evidence type="ECO:0000256" key="11">
    <source>
        <dbReference type="ARBA" id="ARBA00023136"/>
    </source>
</evidence>
<evidence type="ECO:0000256" key="9">
    <source>
        <dbReference type="ARBA" id="ARBA00023065"/>
    </source>
</evidence>
<dbReference type="Gene3D" id="2.40.170.20">
    <property type="entry name" value="TonB-dependent receptor, beta-barrel domain"/>
    <property type="match status" value="1"/>
</dbReference>
<dbReference type="PANTHER" id="PTHR32552">
    <property type="entry name" value="FERRICHROME IRON RECEPTOR-RELATED"/>
    <property type="match status" value="1"/>
</dbReference>
<evidence type="ECO:0000256" key="4">
    <source>
        <dbReference type="ARBA" id="ARBA00022452"/>
    </source>
</evidence>
<comment type="subcellular location">
    <subcellularLocation>
        <location evidence="1 14">Cell outer membrane</location>
        <topology evidence="1 14">Multi-pass membrane protein</topology>
    </subcellularLocation>
</comment>
<keyword evidence="3 14" id="KW-0813">Transport</keyword>
<name>A0A840C4J4_9HYPH</name>
<evidence type="ECO:0000256" key="16">
    <source>
        <dbReference type="SAM" id="SignalP"/>
    </source>
</evidence>
<dbReference type="InterPro" id="IPR000531">
    <property type="entry name" value="Beta-barrel_TonB"/>
</dbReference>
<feature type="domain" description="Secretin/TonB short N-terminal" evidence="17">
    <location>
        <begin position="79"/>
        <end position="129"/>
    </location>
</feature>
<dbReference type="InterPro" id="IPR036942">
    <property type="entry name" value="Beta-barrel_TonB_sf"/>
</dbReference>
<feature type="chain" id="PRO_5032535126" evidence="16">
    <location>
        <begin position="39"/>
        <end position="824"/>
    </location>
</feature>
<accession>A0A840C4J4</accession>
<evidence type="ECO:0000256" key="10">
    <source>
        <dbReference type="ARBA" id="ARBA00023077"/>
    </source>
</evidence>
<dbReference type="RefSeq" id="WP_156332929.1">
    <property type="nucleotide sequence ID" value="NZ_JACIEN010000004.1"/>
</dbReference>
<protein>
    <submittedName>
        <fullName evidence="18">Iron complex outermembrane receptor protein</fullName>
    </submittedName>
</protein>
<evidence type="ECO:0000256" key="1">
    <source>
        <dbReference type="ARBA" id="ARBA00004571"/>
    </source>
</evidence>
<keyword evidence="13 14" id="KW-0998">Cell outer membrane</keyword>
<keyword evidence="4 14" id="KW-1134">Transmembrane beta strand</keyword>
<dbReference type="SMART" id="SM00965">
    <property type="entry name" value="STN"/>
    <property type="match status" value="1"/>
</dbReference>
<evidence type="ECO:0000256" key="13">
    <source>
        <dbReference type="ARBA" id="ARBA00023237"/>
    </source>
</evidence>
<keyword evidence="5" id="KW-0410">Iron transport</keyword>
<dbReference type="SUPFAM" id="SSF56935">
    <property type="entry name" value="Porins"/>
    <property type="match status" value="1"/>
</dbReference>
<dbReference type="InterPro" id="IPR037066">
    <property type="entry name" value="Plug_dom_sf"/>
</dbReference>
<keyword evidence="10 15" id="KW-0798">TonB box</keyword>
<evidence type="ECO:0000256" key="5">
    <source>
        <dbReference type="ARBA" id="ARBA00022496"/>
    </source>
</evidence>
<dbReference type="InterPro" id="IPR010105">
    <property type="entry name" value="TonB_sidphr_rcpt"/>
</dbReference>
<reference evidence="18 19" key="1">
    <citation type="submission" date="2020-08" db="EMBL/GenBank/DDBJ databases">
        <title>Genomic Encyclopedia of Type Strains, Phase IV (KMG-IV): sequencing the most valuable type-strain genomes for metagenomic binning, comparative biology and taxonomic classification.</title>
        <authorList>
            <person name="Goeker M."/>
        </authorList>
    </citation>
    <scope>NUCLEOTIDE SEQUENCE [LARGE SCALE GENOMIC DNA]</scope>
    <source>
        <strain evidence="18 19">DSM 103737</strain>
    </source>
</reference>
<dbReference type="CDD" id="cd01347">
    <property type="entry name" value="ligand_gated_channel"/>
    <property type="match status" value="1"/>
</dbReference>
<evidence type="ECO:0000256" key="6">
    <source>
        <dbReference type="ARBA" id="ARBA00022692"/>
    </source>
</evidence>
<evidence type="ECO:0000256" key="2">
    <source>
        <dbReference type="ARBA" id="ARBA00009810"/>
    </source>
</evidence>
<gene>
    <name evidence="18" type="ORF">GGR16_003426</name>
</gene>
<keyword evidence="7 16" id="KW-0732">Signal</keyword>
<dbReference type="PROSITE" id="PS52016">
    <property type="entry name" value="TONB_DEPENDENT_REC_3"/>
    <property type="match status" value="1"/>
</dbReference>
<keyword evidence="9" id="KW-0406">Ion transport</keyword>
<dbReference type="GO" id="GO:0015344">
    <property type="term" value="F:siderophore uptake transmembrane transporter activity"/>
    <property type="evidence" value="ECO:0007669"/>
    <property type="project" value="TreeGrafter"/>
</dbReference>
<evidence type="ECO:0000256" key="12">
    <source>
        <dbReference type="ARBA" id="ARBA00023170"/>
    </source>
</evidence>
<proteinExistence type="inferred from homology"/>
<dbReference type="InterPro" id="IPR039426">
    <property type="entry name" value="TonB-dep_rcpt-like"/>
</dbReference>
<dbReference type="Gene3D" id="3.55.50.30">
    <property type="match status" value="1"/>
</dbReference>
<keyword evidence="8" id="KW-0408">Iron</keyword>
<dbReference type="PANTHER" id="PTHR32552:SF68">
    <property type="entry name" value="FERRICHROME OUTER MEMBRANE TRANSPORTER_PHAGE RECEPTOR"/>
    <property type="match status" value="1"/>
</dbReference>
<evidence type="ECO:0000313" key="19">
    <source>
        <dbReference type="Proteomes" id="UP000577362"/>
    </source>
</evidence>
<dbReference type="Pfam" id="PF00593">
    <property type="entry name" value="TonB_dep_Rec_b-barrel"/>
    <property type="match status" value="1"/>
</dbReference>
<dbReference type="FunFam" id="2.170.130.10:FF:000001">
    <property type="entry name" value="Catecholate siderophore TonB-dependent receptor"/>
    <property type="match status" value="1"/>
</dbReference>
<evidence type="ECO:0000259" key="17">
    <source>
        <dbReference type="SMART" id="SM00965"/>
    </source>
</evidence>
<comment type="similarity">
    <text evidence="2 14 15">Belongs to the TonB-dependent receptor family.</text>
</comment>
<keyword evidence="6 14" id="KW-0812">Transmembrane</keyword>
<comment type="caution">
    <text evidence="18">The sequence shown here is derived from an EMBL/GenBank/DDBJ whole genome shotgun (WGS) entry which is preliminary data.</text>
</comment>
<dbReference type="InterPro" id="IPR012910">
    <property type="entry name" value="Plug_dom"/>
</dbReference>
<dbReference type="FunFam" id="2.40.170.20:FF:000005">
    <property type="entry name" value="TonB-dependent siderophore receptor"/>
    <property type="match status" value="1"/>
</dbReference>
<evidence type="ECO:0000313" key="18">
    <source>
        <dbReference type="EMBL" id="MBB4018379.1"/>
    </source>
</evidence>
<sequence length="824" mass="88941">MGRRVSGAEVRGVARPRGQGAWLAATAMALIIAGPAMAQTAAPAGQTSNARQAGAARAFDIPAQPLSRALAAFGRQAGLQVSAAADAVAGFNAPAVRGTMSAEAALRRLLADTGASFRIAGGTVTVARGAASGAAPTADGSILLDTINIEGSAETAYGPVDGYVATRTGTGAKTDTPIIEVPQSISVITRDRIEAQKAETLPEALRYTPGVLAQPWGLDPRFDQFKVRGFEITSVGAYRDGMRMPTVGMMSWAYDPYGVERIDVLRGPSSVLYGAASPGGIVNLVTKRPPSTPFHEVEVSGGSYANKQINADLGGPIDKDGIWSYRVTGLLRDSETQVDYTRNDRRFIAPALTWRPSADTSLTLFGSYQHDEASAYGTLPALGTRFANPNGRIARSFFIGDPNFDRVDRTAYSLGYAFEHRFNEAWTVRQNLRWGHLEADQNVLYGAGLRADLRTLDRAAFTVDGKLRSFTVDNQVEGKFETGPLQHTLLFGLDYLNLSARSVQGYSDSTYDPGVPPIDLFQPSYGQAVALPPIYQNNEQTLSQLGLYAQDQIKFGGFILTAGLRQDWATSKLNNYIANSSRTQDDNELTWRVGLGYEFDFGLVPYAAYATSFEPVVGTDRLGAAYKPTTGEQFEVGLKYQPPGMRSMVTLALFDLKQQNVLTTDPLNPFFSVQTGEIHTRGLEVEALASLMDGLDLVASYTYTDAEISKDTDAALVGNTPAVTPRHMASLWLDYTLQEGVLKGLGLGGGVRYVGASYADNANTFQNQAFTLVDAAVHYERDNWRFAVNAKNLFDKTYVICNGGDLSCVYGPGRSVIASLRYRW</sequence>
<dbReference type="Gene3D" id="2.170.130.10">
    <property type="entry name" value="TonB-dependent receptor, plug domain"/>
    <property type="match status" value="1"/>
</dbReference>
<feature type="signal peptide" evidence="16">
    <location>
        <begin position="1"/>
        <end position="38"/>
    </location>
</feature>
<dbReference type="InterPro" id="IPR011662">
    <property type="entry name" value="Secretin/TonB_short_N"/>
</dbReference>
<dbReference type="Proteomes" id="UP000577362">
    <property type="component" value="Unassembled WGS sequence"/>
</dbReference>
<evidence type="ECO:0000256" key="7">
    <source>
        <dbReference type="ARBA" id="ARBA00022729"/>
    </source>
</evidence>
<dbReference type="NCBIfam" id="TIGR01783">
    <property type="entry name" value="TonB-siderophor"/>
    <property type="match status" value="1"/>
</dbReference>
<keyword evidence="11 14" id="KW-0472">Membrane</keyword>
<evidence type="ECO:0000256" key="15">
    <source>
        <dbReference type="RuleBase" id="RU003357"/>
    </source>
</evidence>